<dbReference type="EMBL" id="JBCITK010000001">
    <property type="protein sequence ID" value="MEN0642541.1"/>
    <property type="molecule type" value="Genomic_DNA"/>
</dbReference>
<protein>
    <submittedName>
        <fullName evidence="1">Uncharacterized protein</fullName>
    </submittedName>
</protein>
<reference evidence="1 2" key="1">
    <citation type="submission" date="2024-03" db="EMBL/GenBank/DDBJ databases">
        <title>Bacilli Hybrid Assemblies.</title>
        <authorList>
            <person name="Kovac J."/>
        </authorList>
    </citation>
    <scope>NUCLEOTIDE SEQUENCE [LARGE SCALE GENOMIC DNA]</scope>
    <source>
        <strain evidence="1 2">FSL R7-0666</strain>
    </source>
</reference>
<organism evidence="1 2">
    <name type="scientific">Alkalicoccobacillus gibsonii</name>
    <dbReference type="NCBI Taxonomy" id="79881"/>
    <lineage>
        <taxon>Bacteria</taxon>
        <taxon>Bacillati</taxon>
        <taxon>Bacillota</taxon>
        <taxon>Bacilli</taxon>
        <taxon>Bacillales</taxon>
        <taxon>Bacillaceae</taxon>
        <taxon>Alkalicoccobacillus</taxon>
    </lineage>
</organism>
<keyword evidence="2" id="KW-1185">Reference proteome</keyword>
<comment type="caution">
    <text evidence="1">The sequence shown here is derived from an EMBL/GenBank/DDBJ whole genome shotgun (WGS) entry which is preliminary data.</text>
</comment>
<name>A0ABU9VF58_9BACI</name>
<dbReference type="Proteomes" id="UP001418796">
    <property type="component" value="Unassembled WGS sequence"/>
</dbReference>
<sequence>MNKLHVWIPLFFMVCLIGSISSEPVTTSVHSDEYTSSFQINEPSQQQRAASTEAISTQTLVFKDEVTEKSTSEREFTHREHLMNNWSIVINELSKKKTKIAYDEL</sequence>
<gene>
    <name evidence="1" type="ORF">MKY91_05145</name>
</gene>
<proteinExistence type="predicted"/>
<evidence type="ECO:0000313" key="1">
    <source>
        <dbReference type="EMBL" id="MEN0642541.1"/>
    </source>
</evidence>
<dbReference type="RefSeq" id="WP_343129655.1">
    <property type="nucleotide sequence ID" value="NZ_JBCITK010000001.1"/>
</dbReference>
<accession>A0ABU9VF58</accession>
<evidence type="ECO:0000313" key="2">
    <source>
        <dbReference type="Proteomes" id="UP001418796"/>
    </source>
</evidence>